<evidence type="ECO:0000313" key="2">
    <source>
        <dbReference type="Proteomes" id="UP000637695"/>
    </source>
</evidence>
<reference evidence="1" key="1">
    <citation type="journal article" date="2014" name="Int. J. Syst. Evol. Microbiol.">
        <title>Complete genome sequence of Corynebacterium casei LMG S-19264T (=DSM 44701T), isolated from a smear-ripened cheese.</title>
        <authorList>
            <consortium name="US DOE Joint Genome Institute (JGI-PGF)"/>
            <person name="Walter F."/>
            <person name="Albersmeier A."/>
            <person name="Kalinowski J."/>
            <person name="Ruckert C."/>
        </authorList>
    </citation>
    <scope>NUCLEOTIDE SEQUENCE</scope>
    <source>
        <strain evidence="1">JCM 18487</strain>
    </source>
</reference>
<reference evidence="1" key="2">
    <citation type="submission" date="2020-09" db="EMBL/GenBank/DDBJ databases">
        <authorList>
            <person name="Sun Q."/>
            <person name="Ohkuma M."/>
        </authorList>
    </citation>
    <scope>NUCLEOTIDE SEQUENCE</scope>
    <source>
        <strain evidence="1">JCM 18487</strain>
    </source>
</reference>
<dbReference type="EMBL" id="BMOY01000028">
    <property type="protein sequence ID" value="GGJ09122.1"/>
    <property type="molecule type" value="Genomic_DNA"/>
</dbReference>
<protein>
    <submittedName>
        <fullName evidence="1">Uncharacterized protein</fullName>
    </submittedName>
</protein>
<gene>
    <name evidence="1" type="ORF">GCM10010885_17760</name>
</gene>
<organism evidence="1 2">
    <name type="scientific">Alicyclobacillus cellulosilyticus</name>
    <dbReference type="NCBI Taxonomy" id="1003997"/>
    <lineage>
        <taxon>Bacteria</taxon>
        <taxon>Bacillati</taxon>
        <taxon>Bacillota</taxon>
        <taxon>Bacilli</taxon>
        <taxon>Bacillales</taxon>
        <taxon>Alicyclobacillaceae</taxon>
        <taxon>Alicyclobacillus</taxon>
    </lineage>
</organism>
<proteinExistence type="predicted"/>
<dbReference type="AlphaFoldDB" id="A0A917KCF4"/>
<accession>A0A917KCF4</accession>
<name>A0A917KCF4_9BACL</name>
<keyword evidence="2" id="KW-1185">Reference proteome</keyword>
<sequence length="74" mass="7990">MKFDTVLKLGSLAISVAQDEKVRALVKMAHQGAKRRGLLHPGPPIIPQVFPAHPAPYSSHAAAPWALGQRPHKP</sequence>
<dbReference type="Proteomes" id="UP000637695">
    <property type="component" value="Unassembled WGS sequence"/>
</dbReference>
<comment type="caution">
    <text evidence="1">The sequence shown here is derived from an EMBL/GenBank/DDBJ whole genome shotgun (WGS) entry which is preliminary data.</text>
</comment>
<evidence type="ECO:0000313" key="1">
    <source>
        <dbReference type="EMBL" id="GGJ09122.1"/>
    </source>
</evidence>